<reference evidence="1 2" key="1">
    <citation type="submission" date="2018-11" db="EMBL/GenBank/DDBJ databases">
        <authorList>
            <consortium name="Pathogen Informatics"/>
        </authorList>
    </citation>
    <scope>NUCLEOTIDE SEQUENCE [LARGE SCALE GENOMIC DNA]</scope>
    <source>
        <strain evidence="1 2">Zambia</strain>
    </source>
</reference>
<evidence type="ECO:0000313" key="2">
    <source>
        <dbReference type="Proteomes" id="UP000277204"/>
    </source>
</evidence>
<accession>A0A183MP50</accession>
<gene>
    <name evidence="1" type="ORF">SMRZ_LOCUS17825</name>
</gene>
<name>A0A183MP50_9TREM</name>
<evidence type="ECO:0000313" key="1">
    <source>
        <dbReference type="EMBL" id="VDP25345.1"/>
    </source>
</evidence>
<dbReference type="EMBL" id="UZAI01017472">
    <property type="protein sequence ID" value="VDP25345.1"/>
    <property type="molecule type" value="Genomic_DNA"/>
</dbReference>
<keyword evidence="2" id="KW-1185">Reference proteome</keyword>
<protein>
    <submittedName>
        <fullName evidence="1">Uncharacterized protein</fullName>
    </submittedName>
</protein>
<organism evidence="1 2">
    <name type="scientific">Schistosoma margrebowiei</name>
    <dbReference type="NCBI Taxonomy" id="48269"/>
    <lineage>
        <taxon>Eukaryota</taxon>
        <taxon>Metazoa</taxon>
        <taxon>Spiralia</taxon>
        <taxon>Lophotrochozoa</taxon>
        <taxon>Platyhelminthes</taxon>
        <taxon>Trematoda</taxon>
        <taxon>Digenea</taxon>
        <taxon>Strigeidida</taxon>
        <taxon>Schistosomatoidea</taxon>
        <taxon>Schistosomatidae</taxon>
        <taxon>Schistosoma</taxon>
    </lineage>
</organism>
<dbReference type="Proteomes" id="UP000277204">
    <property type="component" value="Unassembled WGS sequence"/>
</dbReference>
<proteinExistence type="predicted"/>
<sequence>MKQLYDTTKKPSGKYIKPNRPIKDKEGRGQRNRWLEYFEELLNIQAPLNPPDVVAAHTNLPIDVTPPTIEEVNMNIRRIKSGKTVGPDNI</sequence>
<dbReference type="AlphaFoldDB" id="A0A183MP50"/>